<proteinExistence type="predicted"/>
<feature type="region of interest" description="Disordered" evidence="1">
    <location>
        <begin position="70"/>
        <end position="98"/>
    </location>
</feature>
<evidence type="ECO:0000256" key="1">
    <source>
        <dbReference type="SAM" id="MobiDB-lite"/>
    </source>
</evidence>
<sequence length="106" mass="11156">LTPADSNGVSPAIDPVPFVKETGPFETNESAATPPVYRTATRMSIRAHAPIPFPSKTEVARLLAIPTPPPSSLTPLSSPFPQIPSPPTHTSPTYAKAPLGYRAAEI</sequence>
<feature type="region of interest" description="Disordered" evidence="1">
    <location>
        <begin position="1"/>
        <end position="33"/>
    </location>
</feature>
<dbReference type="EMBL" id="BKCJ011363640">
    <property type="protein sequence ID" value="GFD25820.1"/>
    <property type="molecule type" value="Genomic_DNA"/>
</dbReference>
<accession>A0A699UTK3</accession>
<evidence type="ECO:0000313" key="2">
    <source>
        <dbReference type="EMBL" id="GFD25820.1"/>
    </source>
</evidence>
<reference evidence="2" key="1">
    <citation type="journal article" date="2019" name="Sci. Rep.">
        <title>Draft genome of Tanacetum cinerariifolium, the natural source of mosquito coil.</title>
        <authorList>
            <person name="Yamashiro T."/>
            <person name="Shiraishi A."/>
            <person name="Satake H."/>
            <person name="Nakayama K."/>
        </authorList>
    </citation>
    <scope>NUCLEOTIDE SEQUENCE</scope>
</reference>
<name>A0A699UTK3_TANCI</name>
<organism evidence="2">
    <name type="scientific">Tanacetum cinerariifolium</name>
    <name type="common">Dalmatian daisy</name>
    <name type="synonym">Chrysanthemum cinerariifolium</name>
    <dbReference type="NCBI Taxonomy" id="118510"/>
    <lineage>
        <taxon>Eukaryota</taxon>
        <taxon>Viridiplantae</taxon>
        <taxon>Streptophyta</taxon>
        <taxon>Embryophyta</taxon>
        <taxon>Tracheophyta</taxon>
        <taxon>Spermatophyta</taxon>
        <taxon>Magnoliopsida</taxon>
        <taxon>eudicotyledons</taxon>
        <taxon>Gunneridae</taxon>
        <taxon>Pentapetalae</taxon>
        <taxon>asterids</taxon>
        <taxon>campanulids</taxon>
        <taxon>Asterales</taxon>
        <taxon>Asteraceae</taxon>
        <taxon>Asteroideae</taxon>
        <taxon>Anthemideae</taxon>
        <taxon>Anthemidinae</taxon>
        <taxon>Tanacetum</taxon>
    </lineage>
</organism>
<protein>
    <submittedName>
        <fullName evidence="2">Uncharacterized protein</fullName>
    </submittedName>
</protein>
<comment type="caution">
    <text evidence="2">The sequence shown here is derived from an EMBL/GenBank/DDBJ whole genome shotgun (WGS) entry which is preliminary data.</text>
</comment>
<feature type="non-terminal residue" evidence="2">
    <location>
        <position position="1"/>
    </location>
</feature>
<gene>
    <name evidence="2" type="ORF">Tci_897789</name>
</gene>
<dbReference type="AlphaFoldDB" id="A0A699UTK3"/>